<dbReference type="OrthoDB" id="795069at2"/>
<reference evidence="2" key="1">
    <citation type="submission" date="2018-11" db="EMBL/GenBank/DDBJ databases">
        <title>Proposal to divide the Flavobacteriaceae and reorganize its genera based on Amino Acid Identity values calculated from whole genome sequences.</title>
        <authorList>
            <person name="Nicholson A.C."/>
            <person name="Gulvik C.A."/>
            <person name="Whitney A.M."/>
            <person name="Humrighouse B.W."/>
            <person name="Bell M."/>
            <person name="Holmes B."/>
            <person name="Steigerwalt A."/>
            <person name="Villarma A."/>
            <person name="Sheth M."/>
            <person name="Batra D."/>
            <person name="Pryor J."/>
            <person name="Bernardet J.-F."/>
            <person name="Hugo C."/>
            <person name="Kampfer P."/>
            <person name="Newman J."/>
            <person name="Mcquiston J.R."/>
        </authorList>
    </citation>
    <scope>NUCLEOTIDE SEQUENCE [LARGE SCALE GENOMIC DNA]</scope>
    <source>
        <strain evidence="2">H3056</strain>
    </source>
</reference>
<organism evidence="1 2">
    <name type="scientific">Kaistella daneshvariae</name>
    <dbReference type="NCBI Taxonomy" id="2487074"/>
    <lineage>
        <taxon>Bacteria</taxon>
        <taxon>Pseudomonadati</taxon>
        <taxon>Bacteroidota</taxon>
        <taxon>Flavobacteriia</taxon>
        <taxon>Flavobacteriales</taxon>
        <taxon>Weeksellaceae</taxon>
        <taxon>Chryseobacterium group</taxon>
        <taxon>Kaistella</taxon>
    </lineage>
</organism>
<name>A0A3N0WT51_9FLAO</name>
<accession>A0A3N0WT51</accession>
<dbReference type="AlphaFoldDB" id="A0A3N0WT51"/>
<proteinExistence type="predicted"/>
<evidence type="ECO:0000313" key="2">
    <source>
        <dbReference type="Proteomes" id="UP000270224"/>
    </source>
</evidence>
<dbReference type="EMBL" id="RJUG01000004">
    <property type="protein sequence ID" value="ROI08115.1"/>
    <property type="molecule type" value="Genomic_DNA"/>
</dbReference>
<dbReference type="RefSeq" id="WP_123266424.1">
    <property type="nucleotide sequence ID" value="NZ_RJUG01000004.1"/>
</dbReference>
<comment type="caution">
    <text evidence="1">The sequence shown here is derived from an EMBL/GenBank/DDBJ whole genome shotgun (WGS) entry which is preliminary data.</text>
</comment>
<dbReference type="Proteomes" id="UP000270224">
    <property type="component" value="Unassembled WGS sequence"/>
</dbReference>
<gene>
    <name evidence="1" type="ORF">EGI11_10705</name>
</gene>
<protein>
    <submittedName>
        <fullName evidence="1">Uncharacterized protein</fullName>
    </submittedName>
</protein>
<reference evidence="2" key="2">
    <citation type="submission" date="2018-11" db="EMBL/GenBank/DDBJ databases">
        <title>Proposal to divide the Flavobacteriaceae and reorganize its genera based on Amino Acid Identity values calculated from whole genome sequences.</title>
        <authorList>
            <person name="Nicholson A.C."/>
            <person name="Gulvik C.A."/>
            <person name="Whitney A.M."/>
            <person name="Humrighouse B.W."/>
            <person name="Bell M."/>
            <person name="Holmens B."/>
            <person name="Steigerwalt A."/>
            <person name="Villarma A."/>
            <person name="Sheth M."/>
            <person name="Batra D."/>
            <person name="Pryor J."/>
            <person name="Bernardet J.-F."/>
            <person name="Hugo C."/>
            <person name="Kampfer P."/>
            <person name="Newman J."/>
            <person name="Mcquiston J.R."/>
        </authorList>
    </citation>
    <scope>NUCLEOTIDE SEQUENCE [LARGE SCALE GENOMIC DNA]</scope>
    <source>
        <strain evidence="2">H3056</strain>
    </source>
</reference>
<sequence length="307" mass="36217">MISIDHTLISTEYVDIIELCVQFITNRFRRIKGDVKWKGYHIYSNDAGITCYLQPNRFSEYKKLFIAFSPHKLHNAGIHNANNVTYSMLLLEISKLMVGLGIRRESFCCFKIVSIEIGTNFEVKREPFFILNSALMIGNHFFQRTTYQHYRTAGNRRKSSKYYKAKFYIKSAQTFTNTGLTHSELGYCPKNTMRFEIKLERAGKFTFLDFSNLETLFKDATEEAFKDYLAGEFNKVFFFCLESIDARKLRTKPQLKNYYRFGVDRYWTGLNAGQRSDKKKFYSKLPKLFDPQEEMRNCFPFPCKKKP</sequence>
<evidence type="ECO:0000313" key="1">
    <source>
        <dbReference type="EMBL" id="ROI08115.1"/>
    </source>
</evidence>